<accession>A0A7C8QKK8</accession>
<evidence type="ECO:0000313" key="3">
    <source>
        <dbReference type="Proteomes" id="UP000472727"/>
    </source>
</evidence>
<name>A0A7C8QKK8_ORBOL</name>
<comment type="caution">
    <text evidence="2">The sequence shown here is derived from an EMBL/GenBank/DDBJ whole genome shotgun (WGS) entry which is preliminary data.</text>
</comment>
<feature type="compositionally biased region" description="Low complexity" evidence="1">
    <location>
        <begin position="105"/>
        <end position="129"/>
    </location>
</feature>
<protein>
    <submittedName>
        <fullName evidence="2">Uncharacterized protein</fullName>
    </submittedName>
</protein>
<proteinExistence type="predicted"/>
<feature type="region of interest" description="Disordered" evidence="1">
    <location>
        <begin position="62"/>
        <end position="144"/>
    </location>
</feature>
<dbReference type="Proteomes" id="UP000472727">
    <property type="component" value="Unassembled WGS sequence"/>
</dbReference>
<evidence type="ECO:0000256" key="1">
    <source>
        <dbReference type="SAM" id="MobiDB-lite"/>
    </source>
</evidence>
<organism evidence="2 3">
    <name type="scientific">Orbilia oligospora</name>
    <name type="common">Nematode-trapping fungus</name>
    <name type="synonym">Arthrobotrys oligospora</name>
    <dbReference type="NCBI Taxonomy" id="2813651"/>
    <lineage>
        <taxon>Eukaryota</taxon>
        <taxon>Fungi</taxon>
        <taxon>Dikarya</taxon>
        <taxon>Ascomycota</taxon>
        <taxon>Pezizomycotina</taxon>
        <taxon>Orbiliomycetes</taxon>
        <taxon>Orbiliales</taxon>
        <taxon>Orbiliaceae</taxon>
        <taxon>Orbilia</taxon>
    </lineage>
</organism>
<feature type="non-terminal residue" evidence="2">
    <location>
        <position position="144"/>
    </location>
</feature>
<dbReference type="AlphaFoldDB" id="A0A7C8QKK8"/>
<sequence length="144" mass="15746">MCCQRVCQRNISNYFPLRPPFSSHSLFSSLPFLFPDFFSSPQNLKREFQGVGLGQESRARSIANIQTSRQPPIPATLVSRSLSHQTSSSGPWPWEDDDDPVGVNDLVPSVPSSASSQPLASLSSSSTSTVDDDDDDNADNGDRR</sequence>
<feature type="compositionally biased region" description="Polar residues" evidence="1">
    <location>
        <begin position="78"/>
        <end position="90"/>
    </location>
</feature>
<dbReference type="EMBL" id="WIWS01000046">
    <property type="protein sequence ID" value="KAF3217212.1"/>
    <property type="molecule type" value="Genomic_DNA"/>
</dbReference>
<feature type="compositionally biased region" description="Acidic residues" evidence="1">
    <location>
        <begin position="130"/>
        <end position="144"/>
    </location>
</feature>
<evidence type="ECO:0000313" key="2">
    <source>
        <dbReference type="EMBL" id="KAF3217212.1"/>
    </source>
</evidence>
<reference evidence="2 3" key="1">
    <citation type="submission" date="2019-06" db="EMBL/GenBank/DDBJ databases">
        <authorList>
            <person name="Palmer J.M."/>
        </authorList>
    </citation>
    <scope>NUCLEOTIDE SEQUENCE [LARGE SCALE GENOMIC DNA]</scope>
    <source>
        <strain evidence="2 3">TWF106</strain>
    </source>
</reference>
<gene>
    <name evidence="2" type="ORF">TWF106_008050</name>
</gene>